<dbReference type="InterPro" id="IPR035979">
    <property type="entry name" value="RBD_domain_sf"/>
</dbReference>
<dbReference type="PANTHER" id="PTHR48025">
    <property type="entry name" value="OS02G0815200 PROTEIN"/>
    <property type="match status" value="1"/>
</dbReference>
<dbReference type="Pfam" id="PF00076">
    <property type="entry name" value="RRM_1"/>
    <property type="match status" value="1"/>
</dbReference>
<feature type="region of interest" description="Disordered" evidence="3">
    <location>
        <begin position="301"/>
        <end position="361"/>
    </location>
</feature>
<dbReference type="InterPro" id="IPR012677">
    <property type="entry name" value="Nucleotide-bd_a/b_plait_sf"/>
</dbReference>
<reference evidence="5 6" key="1">
    <citation type="submission" date="2023-04" db="EMBL/GenBank/DDBJ databases">
        <title>Genome of Basidiobolus ranarum AG-B5.</title>
        <authorList>
            <person name="Stajich J.E."/>
            <person name="Carter-House D."/>
            <person name="Gryganskyi A."/>
        </authorList>
    </citation>
    <scope>NUCLEOTIDE SEQUENCE [LARGE SCALE GENOMIC DNA]</scope>
    <source>
        <strain evidence="5 6">AG-B5</strain>
    </source>
</reference>
<comment type="caution">
    <text evidence="5">The sequence shown here is derived from an EMBL/GenBank/DDBJ whole genome shotgun (WGS) entry which is preliminary data.</text>
</comment>
<name>A0ABR2X4B2_9FUNG</name>
<dbReference type="InterPro" id="IPR050502">
    <property type="entry name" value="Euk_RNA-bind_prot"/>
</dbReference>
<gene>
    <name evidence="5" type="primary">NOP12</name>
    <name evidence="5" type="ORF">K7432_000601</name>
</gene>
<feature type="domain" description="RRM" evidence="4">
    <location>
        <begin position="220"/>
        <end position="297"/>
    </location>
</feature>
<evidence type="ECO:0000313" key="6">
    <source>
        <dbReference type="Proteomes" id="UP001479436"/>
    </source>
</evidence>
<dbReference type="InterPro" id="IPR000504">
    <property type="entry name" value="RRM_dom"/>
</dbReference>
<dbReference type="Proteomes" id="UP001479436">
    <property type="component" value="Unassembled WGS sequence"/>
</dbReference>
<dbReference type="PROSITE" id="PS50102">
    <property type="entry name" value="RRM"/>
    <property type="match status" value="2"/>
</dbReference>
<feature type="domain" description="RRM" evidence="4">
    <location>
        <begin position="115"/>
        <end position="212"/>
    </location>
</feature>
<feature type="compositionally biased region" description="Basic and acidic residues" evidence="3">
    <location>
        <begin position="98"/>
        <end position="107"/>
    </location>
</feature>
<feature type="region of interest" description="Disordered" evidence="3">
    <location>
        <begin position="28"/>
        <end position="107"/>
    </location>
</feature>
<keyword evidence="1 2" id="KW-0694">RNA-binding</keyword>
<dbReference type="SUPFAM" id="SSF54928">
    <property type="entry name" value="RNA-binding domain, RBD"/>
    <property type="match status" value="2"/>
</dbReference>
<keyword evidence="6" id="KW-1185">Reference proteome</keyword>
<accession>A0ABR2X4B2</accession>
<dbReference type="CDD" id="cd12395">
    <property type="entry name" value="RRM2_RBM34"/>
    <property type="match status" value="1"/>
</dbReference>
<feature type="compositionally biased region" description="Basic and acidic residues" evidence="3">
    <location>
        <begin position="309"/>
        <end position="319"/>
    </location>
</feature>
<evidence type="ECO:0000259" key="4">
    <source>
        <dbReference type="PROSITE" id="PS50102"/>
    </source>
</evidence>
<feature type="compositionally biased region" description="Basic and acidic residues" evidence="3">
    <location>
        <begin position="49"/>
        <end position="59"/>
    </location>
</feature>
<dbReference type="SMART" id="SM00360">
    <property type="entry name" value="RRM"/>
    <property type="match status" value="2"/>
</dbReference>
<dbReference type="EMBL" id="JASJQH010000011">
    <property type="protein sequence ID" value="KAK9768616.1"/>
    <property type="molecule type" value="Genomic_DNA"/>
</dbReference>
<evidence type="ECO:0000313" key="5">
    <source>
        <dbReference type="EMBL" id="KAK9768616.1"/>
    </source>
</evidence>
<dbReference type="PANTHER" id="PTHR48025:SF1">
    <property type="entry name" value="RRM DOMAIN-CONTAINING PROTEIN"/>
    <property type="match status" value="1"/>
</dbReference>
<organism evidence="5 6">
    <name type="scientific">Basidiobolus ranarum</name>
    <dbReference type="NCBI Taxonomy" id="34480"/>
    <lineage>
        <taxon>Eukaryota</taxon>
        <taxon>Fungi</taxon>
        <taxon>Fungi incertae sedis</taxon>
        <taxon>Zoopagomycota</taxon>
        <taxon>Entomophthoromycotina</taxon>
        <taxon>Basidiobolomycetes</taxon>
        <taxon>Basidiobolales</taxon>
        <taxon>Basidiobolaceae</taxon>
        <taxon>Basidiobolus</taxon>
    </lineage>
</organism>
<dbReference type="InterPro" id="IPR034221">
    <property type="entry name" value="RBM34_RRM2"/>
</dbReference>
<sequence length="361" mass="40454">MSNYVPGQLAQSLLGGAKVDSKLDDLFKNSAGASSLPPPVLTTRAVKPAKKEIEKRKEAEAEDEDSDGQPVKKQRVNAKPASERNVSRMGKTEASGKIGEKETKVKEDEPEKIARTIFVGNLSVSVINKTEYKQLKARFAEFGEIESIRFRSVAFAELMPRKAAFINKNLHPERNSVNAYIVYKEKAGAQAALKTNGTMFLERHLRVDKSDNTGSQDRKTSVFVGNLAFDVDEEDLWQHFTQCGEVVNVRIIRDKTTNVGKGFGYVQFKERPAVGLALQLHESKMGTRKLRVFRCSETDMVKGKNPVKNSDKSKNDVKKPRGKTMKPKTMLEGERSVKNKKARVRTRTQAWKKTGRKPAQK</sequence>
<evidence type="ECO:0000256" key="3">
    <source>
        <dbReference type="SAM" id="MobiDB-lite"/>
    </source>
</evidence>
<protein>
    <submittedName>
        <fullName evidence="5">Nucleolar protein 12</fullName>
    </submittedName>
</protein>
<dbReference type="Gene3D" id="3.30.70.330">
    <property type="match status" value="2"/>
</dbReference>
<evidence type="ECO:0000256" key="1">
    <source>
        <dbReference type="ARBA" id="ARBA00022884"/>
    </source>
</evidence>
<proteinExistence type="predicted"/>
<evidence type="ECO:0000256" key="2">
    <source>
        <dbReference type="PROSITE-ProRule" id="PRU00176"/>
    </source>
</evidence>